<comment type="caution">
    <text evidence="3">The sequence shown here is derived from an EMBL/GenBank/DDBJ whole genome shotgun (WGS) entry which is preliminary data.</text>
</comment>
<dbReference type="Pfam" id="PF02765">
    <property type="entry name" value="POT1"/>
    <property type="match status" value="1"/>
</dbReference>
<evidence type="ECO:0000256" key="1">
    <source>
        <dbReference type="SAM" id="MobiDB-lite"/>
    </source>
</evidence>
<dbReference type="GO" id="GO:0000781">
    <property type="term" value="C:chromosome, telomeric region"/>
    <property type="evidence" value="ECO:0007669"/>
    <property type="project" value="InterPro"/>
</dbReference>
<feature type="region of interest" description="Disordered" evidence="1">
    <location>
        <begin position="917"/>
        <end position="938"/>
    </location>
</feature>
<feature type="region of interest" description="Disordered" evidence="1">
    <location>
        <begin position="1116"/>
        <end position="1484"/>
    </location>
</feature>
<evidence type="ECO:0000313" key="3">
    <source>
        <dbReference type="EMBL" id="KFH47636.1"/>
    </source>
</evidence>
<protein>
    <recommendedName>
        <fullName evidence="2">Telomeric single stranded DNA binding POT1/Cdc13 domain-containing protein</fullName>
    </recommendedName>
</protein>
<feature type="compositionally biased region" description="Basic and acidic residues" evidence="1">
    <location>
        <begin position="1118"/>
        <end position="1132"/>
    </location>
</feature>
<feature type="compositionally biased region" description="Low complexity" evidence="1">
    <location>
        <begin position="301"/>
        <end position="319"/>
    </location>
</feature>
<sequence>MTDHQQHARDSLQRAEPIPIAQLQPDIPNPDAHVVQGEVTITWPFSIVTKSIAFKLVETDFRLRLNKGQVRVDFHGASAKAVAAARIGGGDGIRLSLEGVEWVRSQSPARPDTLEWQLKFTNRLRLQIRRVDTHEEEFIDIESSGTGGGPVDGPAIEPPIDPSTPEPGSPVEVIPLPLTTGPATLPTKRVASSAFEDEYASPAFLKRARVSYGSLFEGGFDLFADERKDRTKRKRPRFSMHANWRYASRTPSPEPEPQSELSDESEPGAVEDQNPATQAESSPRPPMIDEGCQTQIVDVTPAKPKQAAEALPAEAATPATPTPNFPSRTHALENERPASVPGSVPEKQQQDAWGFPVPPPTRINGVGAIPPGQQEPTQPLHPSFDASNGTTYYAAATVEAGRQDVNRGSTHEQLEANEEPSQLPETHGFYTKPMDFQAPTRSPDRAAEQPSEVEEFTHDTVNQPPPFAPSQLEQASWSALTSLSQGQVPEASGFGNPEVIDSSSPARAPSSGPQHDAGEFEDEQPEVTTPREEQGDGPHGMGYMQVEPVPADSEDVSMRSQAEADEDESENEYDDKHGGDLAGEDYDLRNYDDAQDDDVVESYNSSEVERDESDPDKQVVDFDEEDDERDEMDEAEDGRDGWREPRGLAGPGFLDEDGDVDADGEEFDEDYESQEYDYDGAEEGGEEEEEEDDADYDEDDRPASKPVPAPKDPIFIDLLSDSEDGDEDKEEPEKQPAAPEKRADEPGPIEEAPSERPEAEAAPVSQAAPESLKQEPAQEQIAPKICEQLREASLTQEDRMAIDEEPQQLGQAQGEVVVEDRNGDDNAIEDDGASKESTRPATAEESEHVDKNASETTVLLGVPETTQVEATEPLQVGIAADVQVDDGSKAGPEGEPQVVEEAGVGPAAAPQDMNAIEQLPMGGDGQNPFGSGHFAPVSAMIETPPSANVEVEAKEVAMEPLPEKGPEGQAEGEPIQPVVEEAPEEPTTEVATEPASEEQPTKEVEMEPAAVEDSEEPAVEEVPAEPAGKETPEEPAVEEASEEPTVREVSEEQPTEEAAVQPAVEEALEEPAVKFTEVQAVETTDEPAVEGVTEEPAVEEPPQVSIKEVAMEPVVEVEELHKEPSAGPKEQDATYVGSSVAPEQGTSVPADWRAEEQQPTTLSGGEVEAVITDAPAPPPAEDGGKISAAEQEDDTSLTNPPELEDQITAVSPPLTQAHGEDTTMAKQPETVEEDEDRMDLVEHTGHLATPGETQREDTVMHDGEDEGDEDEVEDIEMSEADYSFAVEQQIMTESQVYASQQLHEQAETLDQPREAAVEEGGTQASSAATDEQRVTRSKAAARPEREILITAQSLRSWAHHRRHADTDGDDPSIALARAPDGAPGEDELQQDQPSTPPVIRAIRRRDENGDPSVQLAKSYAPPTHKGGRRHVTPEMTADKTTSEWGGDDKSHKMTPEPAIAAEEEVPPSPSITESSNADHSGQASVLKQKLTEDLRGNLGDFLPLKGLRGSLGKTADFIGVATATPEQPYRPKNGPRDYILELLLTDPESAPSTVVVALIYRPFQASLPVVRAGDVVLLRQFKVVSVKGRGFGVRACDASAWAVFDERAERLPQIRGPPVELSELEASHAEDLRRWWGLLDEKAMGRIEKATQKAMQAGQRE</sequence>
<feature type="compositionally biased region" description="Acidic residues" evidence="1">
    <location>
        <begin position="621"/>
        <end position="637"/>
    </location>
</feature>
<dbReference type="CDD" id="cd04497">
    <property type="entry name" value="hPOT1_OB1_like"/>
    <property type="match status" value="1"/>
</dbReference>
<keyword evidence="4" id="KW-1185">Reference proteome</keyword>
<dbReference type="SMART" id="SM00976">
    <property type="entry name" value="Telo_bind"/>
    <property type="match status" value="1"/>
</dbReference>
<feature type="compositionally biased region" description="Basic and acidic residues" evidence="1">
    <location>
        <begin position="1253"/>
        <end position="1262"/>
    </location>
</feature>
<dbReference type="SUPFAM" id="SSF50249">
    <property type="entry name" value="Nucleic acid-binding proteins"/>
    <property type="match status" value="1"/>
</dbReference>
<name>A0A086TE54_HAPC1</name>
<organism evidence="3 4">
    <name type="scientific">Hapsidospora chrysogenum (strain ATCC 11550 / CBS 779.69 / DSM 880 / IAM 14645 / JCM 23072 / IMI 49137)</name>
    <name type="common">Acremonium chrysogenum</name>
    <dbReference type="NCBI Taxonomy" id="857340"/>
    <lineage>
        <taxon>Eukaryota</taxon>
        <taxon>Fungi</taxon>
        <taxon>Dikarya</taxon>
        <taxon>Ascomycota</taxon>
        <taxon>Pezizomycotina</taxon>
        <taxon>Sordariomycetes</taxon>
        <taxon>Hypocreomycetidae</taxon>
        <taxon>Hypocreales</taxon>
        <taxon>Bionectriaceae</taxon>
        <taxon>Hapsidospora</taxon>
    </lineage>
</organism>
<dbReference type="OrthoDB" id="5363079at2759"/>
<feature type="region of interest" description="Disordered" evidence="1">
    <location>
        <begin position="401"/>
        <end position="857"/>
    </location>
</feature>
<feature type="region of interest" description="Disordered" evidence="1">
    <location>
        <begin position="242"/>
        <end position="388"/>
    </location>
</feature>
<dbReference type="Gene3D" id="2.40.50.140">
    <property type="entry name" value="Nucleic acid-binding proteins"/>
    <property type="match status" value="1"/>
</dbReference>
<dbReference type="HOGENOM" id="CLU_002756_0_0_1"/>
<feature type="compositionally biased region" description="Acidic residues" evidence="1">
    <location>
        <begin position="720"/>
        <end position="730"/>
    </location>
</feature>
<feature type="region of interest" description="Disordered" evidence="1">
    <location>
        <begin position="1077"/>
        <end position="1103"/>
    </location>
</feature>
<feature type="compositionally biased region" description="Acidic residues" evidence="1">
    <location>
        <begin position="654"/>
        <end position="700"/>
    </location>
</feature>
<feature type="region of interest" description="Disordered" evidence="1">
    <location>
        <begin position="141"/>
        <end position="169"/>
    </location>
</feature>
<reference evidence="4" key="1">
    <citation type="journal article" date="2014" name="Genome Announc.">
        <title>Genome sequence and annotation of Acremonium chrysogenum, producer of the beta-lactam antibiotic cephalosporin C.</title>
        <authorList>
            <person name="Terfehr D."/>
            <person name="Dahlmann T.A."/>
            <person name="Specht T."/>
            <person name="Zadra I."/>
            <person name="Kuernsteiner H."/>
            <person name="Kueck U."/>
        </authorList>
    </citation>
    <scope>NUCLEOTIDE SEQUENCE [LARGE SCALE GENOMIC DNA]</scope>
    <source>
        <strain evidence="4">ATCC 11550 / CBS 779.69 / DSM 880 / IAM 14645 / JCM 23072 / IMI 49137</strain>
    </source>
</reference>
<feature type="compositionally biased region" description="Basic and acidic residues" evidence="1">
    <location>
        <begin position="731"/>
        <end position="745"/>
    </location>
</feature>
<evidence type="ECO:0000313" key="4">
    <source>
        <dbReference type="Proteomes" id="UP000029964"/>
    </source>
</evidence>
<feature type="compositionally biased region" description="Acidic residues" evidence="1">
    <location>
        <begin position="563"/>
        <end position="573"/>
    </location>
</feature>
<feature type="region of interest" description="Disordered" evidence="1">
    <location>
        <begin position="958"/>
        <end position="1064"/>
    </location>
</feature>
<feature type="compositionally biased region" description="Polar residues" evidence="1">
    <location>
        <begin position="1472"/>
        <end position="1484"/>
    </location>
</feature>
<feature type="compositionally biased region" description="Acidic residues" evidence="1">
    <location>
        <begin position="1083"/>
        <end position="1098"/>
    </location>
</feature>
<feature type="compositionally biased region" description="Pro residues" evidence="1">
    <location>
        <begin position="156"/>
        <end position="168"/>
    </location>
</feature>
<dbReference type="InterPro" id="IPR012340">
    <property type="entry name" value="NA-bd_OB-fold"/>
</dbReference>
<feature type="compositionally biased region" description="Polar residues" evidence="1">
    <location>
        <begin position="471"/>
        <end position="487"/>
    </location>
</feature>
<feature type="compositionally biased region" description="Basic and acidic residues" evidence="1">
    <location>
        <begin position="1436"/>
        <end position="1454"/>
    </location>
</feature>
<dbReference type="GO" id="GO:0003677">
    <property type="term" value="F:DNA binding"/>
    <property type="evidence" value="ECO:0007669"/>
    <property type="project" value="InterPro"/>
</dbReference>
<gene>
    <name evidence="3" type="ORF">ACRE_014710</name>
</gene>
<feature type="domain" description="Telomeric single stranded DNA binding POT1/Cdc13" evidence="2">
    <location>
        <begin position="1501"/>
        <end position="1637"/>
    </location>
</feature>
<proteinExistence type="predicted"/>
<dbReference type="EMBL" id="JPKY01000008">
    <property type="protein sequence ID" value="KFH47636.1"/>
    <property type="molecule type" value="Genomic_DNA"/>
</dbReference>
<feature type="compositionally biased region" description="Low complexity" evidence="1">
    <location>
        <begin position="988"/>
        <end position="998"/>
    </location>
</feature>
<dbReference type="Proteomes" id="UP000029964">
    <property type="component" value="Unassembled WGS sequence"/>
</dbReference>
<feature type="compositionally biased region" description="Low complexity" evidence="1">
    <location>
        <begin position="502"/>
        <end position="511"/>
    </location>
</feature>
<feature type="compositionally biased region" description="Basic and acidic residues" evidence="1">
    <location>
        <begin position="401"/>
        <end position="414"/>
    </location>
</feature>
<evidence type="ECO:0000259" key="2">
    <source>
        <dbReference type="SMART" id="SM00976"/>
    </source>
</evidence>
<accession>A0A086TE54</accession>
<feature type="compositionally biased region" description="Acidic residues" evidence="1">
    <location>
        <begin position="1033"/>
        <end position="1042"/>
    </location>
</feature>
<dbReference type="GO" id="GO:0000723">
    <property type="term" value="P:telomere maintenance"/>
    <property type="evidence" value="ECO:0007669"/>
    <property type="project" value="InterPro"/>
</dbReference>
<feature type="compositionally biased region" description="Acidic residues" evidence="1">
    <location>
        <begin position="1263"/>
        <end position="1279"/>
    </location>
</feature>
<feature type="compositionally biased region" description="Acidic residues" evidence="1">
    <location>
        <begin position="1010"/>
        <end position="1023"/>
    </location>
</feature>
<dbReference type="InterPro" id="IPR011564">
    <property type="entry name" value="Telomer_end-bd_POT1/Cdc13"/>
</dbReference>
<feature type="compositionally biased region" description="Basic and acidic residues" evidence="1">
    <location>
        <begin position="1304"/>
        <end position="1316"/>
    </location>
</feature>
<dbReference type="STRING" id="857340.A0A086TE54"/>
<feature type="compositionally biased region" description="Polar residues" evidence="1">
    <location>
        <begin position="1289"/>
        <end position="1303"/>
    </location>
</feature>